<keyword evidence="2" id="KW-1185">Reference proteome</keyword>
<dbReference type="EMBL" id="BMAO01002692">
    <property type="protein sequence ID" value="GFQ82586.1"/>
    <property type="molecule type" value="Genomic_DNA"/>
</dbReference>
<reference evidence="1" key="1">
    <citation type="submission" date="2020-07" db="EMBL/GenBank/DDBJ databases">
        <title>Multicomponent nature underlies the extraordinary mechanical properties of spider dragline silk.</title>
        <authorList>
            <person name="Kono N."/>
            <person name="Nakamura H."/>
            <person name="Mori M."/>
            <person name="Yoshida Y."/>
            <person name="Ohtoshi R."/>
            <person name="Malay A.D."/>
            <person name="Moran D.A.P."/>
            <person name="Tomita M."/>
            <person name="Numata K."/>
            <person name="Arakawa K."/>
        </authorList>
    </citation>
    <scope>NUCLEOTIDE SEQUENCE</scope>
</reference>
<organism evidence="1 2">
    <name type="scientific">Trichonephila clavata</name>
    <name type="common">Joro spider</name>
    <name type="synonym">Nephila clavata</name>
    <dbReference type="NCBI Taxonomy" id="2740835"/>
    <lineage>
        <taxon>Eukaryota</taxon>
        <taxon>Metazoa</taxon>
        <taxon>Ecdysozoa</taxon>
        <taxon>Arthropoda</taxon>
        <taxon>Chelicerata</taxon>
        <taxon>Arachnida</taxon>
        <taxon>Araneae</taxon>
        <taxon>Araneomorphae</taxon>
        <taxon>Entelegynae</taxon>
        <taxon>Araneoidea</taxon>
        <taxon>Nephilidae</taxon>
        <taxon>Trichonephila</taxon>
    </lineage>
</organism>
<proteinExistence type="predicted"/>
<evidence type="ECO:0000313" key="1">
    <source>
        <dbReference type="EMBL" id="GFQ82586.1"/>
    </source>
</evidence>
<name>A0A8X6FKV7_TRICU</name>
<dbReference type="OrthoDB" id="6419926at2759"/>
<gene>
    <name evidence="1" type="primary">NCL1_35279</name>
    <name evidence="1" type="ORF">TNCT_334231</name>
</gene>
<evidence type="ECO:0000313" key="2">
    <source>
        <dbReference type="Proteomes" id="UP000887116"/>
    </source>
</evidence>
<comment type="caution">
    <text evidence="1">The sequence shown here is derived from an EMBL/GenBank/DDBJ whole genome shotgun (WGS) entry which is preliminary data.</text>
</comment>
<accession>A0A8X6FKV7</accession>
<dbReference type="Proteomes" id="UP000887116">
    <property type="component" value="Unassembled WGS sequence"/>
</dbReference>
<protein>
    <submittedName>
        <fullName evidence="1">Uncharacterized protein</fullName>
    </submittedName>
</protein>
<sequence>MAKSKGDLISFEFAPKKEPEVPVTPCQGWVDPCEFCDKRFGNWVEANDETLDKVPNKPGIFMVGFLHKNVTEVVDIVIDTYDIQKEAHNSISRARDVVADKKSKFTKSVINCRWMTFKHSNDKDVTTLCAHWYNNGVLPKLIKTWPGLDILEKTENVVFSDYLQKWCYSKKEATWRKPKPLPTKLAETVEGCNWTEPCDICDDYFGEWKSLDSVIENDLAPDTSGIFIVAVKYAKTKEVVNIYYDGENIKLHSIKQALERFNRSMSYVLKNKKFANKNPFFQVRWLEMKDHASNNCCFLYAHWLNADSMPMLNHQMPGEHIVDRNKHFVVRSHDKKWCYEIDVLKPTKTTKSKQKKYILNDLKDDLRHLDVSDVYD</sequence>
<dbReference type="AlphaFoldDB" id="A0A8X6FKV7"/>